<dbReference type="EMBL" id="BARV01002432">
    <property type="protein sequence ID" value="GAH91910.1"/>
    <property type="molecule type" value="Genomic_DNA"/>
</dbReference>
<evidence type="ECO:0008006" key="3">
    <source>
        <dbReference type="Google" id="ProtNLM"/>
    </source>
</evidence>
<dbReference type="HAMAP" id="MF_01477">
    <property type="entry name" value="Iojap_RsfS"/>
    <property type="match status" value="1"/>
</dbReference>
<comment type="caution">
    <text evidence="2">The sequence shown here is derived from an EMBL/GenBank/DDBJ whole genome shotgun (WGS) entry which is preliminary data.</text>
</comment>
<evidence type="ECO:0000256" key="1">
    <source>
        <dbReference type="ARBA" id="ARBA00010574"/>
    </source>
</evidence>
<organism evidence="2">
    <name type="scientific">marine sediment metagenome</name>
    <dbReference type="NCBI Taxonomy" id="412755"/>
    <lineage>
        <taxon>unclassified sequences</taxon>
        <taxon>metagenomes</taxon>
        <taxon>ecological metagenomes</taxon>
    </lineage>
</organism>
<dbReference type="GO" id="GO:0043023">
    <property type="term" value="F:ribosomal large subunit binding"/>
    <property type="evidence" value="ECO:0007669"/>
    <property type="project" value="TreeGrafter"/>
</dbReference>
<sequence length="115" mass="12949">FLEAEELAKLAVEAASEKQANDIVMLDVRGLCSFADYFVICSGESDRQIEAIWRGIDEVLRSKGVIPHHKEGTPDSGWLLGDFEAVIVHIFGSAKRDYYQLDKLWDKAIPVVRIQ</sequence>
<proteinExistence type="inferred from homology"/>
<dbReference type="PANTHER" id="PTHR21043:SF0">
    <property type="entry name" value="MITOCHONDRIAL ASSEMBLY OF RIBOSOMAL LARGE SUBUNIT PROTEIN 1"/>
    <property type="match status" value="1"/>
</dbReference>
<protein>
    <recommendedName>
        <fullName evidence="3">Ribosome silencing factor</fullName>
    </recommendedName>
</protein>
<comment type="similarity">
    <text evidence="1">Belongs to the Iojap/RsfS family.</text>
</comment>
<dbReference type="InterPro" id="IPR004394">
    <property type="entry name" value="Iojap/RsfS/C7orf30"/>
</dbReference>
<dbReference type="SUPFAM" id="SSF81301">
    <property type="entry name" value="Nucleotidyltransferase"/>
    <property type="match status" value="1"/>
</dbReference>
<feature type="non-terminal residue" evidence="2">
    <location>
        <position position="1"/>
    </location>
</feature>
<dbReference type="InterPro" id="IPR043519">
    <property type="entry name" value="NT_sf"/>
</dbReference>
<dbReference type="AlphaFoldDB" id="X1KE50"/>
<dbReference type="PANTHER" id="PTHR21043">
    <property type="entry name" value="IOJAP SUPERFAMILY ORTHOLOG"/>
    <property type="match status" value="1"/>
</dbReference>
<dbReference type="GO" id="GO:0017148">
    <property type="term" value="P:negative regulation of translation"/>
    <property type="evidence" value="ECO:0007669"/>
    <property type="project" value="TreeGrafter"/>
</dbReference>
<dbReference type="Pfam" id="PF02410">
    <property type="entry name" value="RsfS"/>
    <property type="match status" value="1"/>
</dbReference>
<evidence type="ECO:0000313" key="2">
    <source>
        <dbReference type="EMBL" id="GAH91910.1"/>
    </source>
</evidence>
<dbReference type="Gene3D" id="3.30.460.10">
    <property type="entry name" value="Beta Polymerase, domain 2"/>
    <property type="match status" value="1"/>
</dbReference>
<dbReference type="NCBIfam" id="TIGR00090">
    <property type="entry name" value="rsfS_iojap_ybeB"/>
    <property type="match status" value="1"/>
</dbReference>
<dbReference type="GO" id="GO:0090071">
    <property type="term" value="P:negative regulation of ribosome biogenesis"/>
    <property type="evidence" value="ECO:0007669"/>
    <property type="project" value="TreeGrafter"/>
</dbReference>
<reference evidence="2" key="1">
    <citation type="journal article" date="2014" name="Front. Microbiol.">
        <title>High frequency of phylogenetically diverse reductive dehalogenase-homologous genes in deep subseafloor sedimentary metagenomes.</title>
        <authorList>
            <person name="Kawai M."/>
            <person name="Futagami T."/>
            <person name="Toyoda A."/>
            <person name="Takaki Y."/>
            <person name="Nishi S."/>
            <person name="Hori S."/>
            <person name="Arai W."/>
            <person name="Tsubouchi T."/>
            <person name="Morono Y."/>
            <person name="Uchiyama I."/>
            <person name="Ito T."/>
            <person name="Fujiyama A."/>
            <person name="Inagaki F."/>
            <person name="Takami H."/>
        </authorList>
    </citation>
    <scope>NUCLEOTIDE SEQUENCE</scope>
    <source>
        <strain evidence="2">Expedition CK06-06</strain>
    </source>
</reference>
<accession>X1KE50</accession>
<name>X1KE50_9ZZZZ</name>
<gene>
    <name evidence="2" type="ORF">S06H3_06284</name>
</gene>